<dbReference type="InParanoid" id="A0A369K719"/>
<evidence type="ECO:0000313" key="2">
    <source>
        <dbReference type="Proteomes" id="UP000076154"/>
    </source>
</evidence>
<reference evidence="1" key="1">
    <citation type="submission" date="2018-04" db="EMBL/GenBank/DDBJ databases">
        <title>Whole genome sequencing of Hypsizygus marmoreus.</title>
        <authorList>
            <person name="Choi I.-G."/>
            <person name="Min B."/>
            <person name="Kim J.-G."/>
            <person name="Kim S."/>
            <person name="Oh Y.-L."/>
            <person name="Kong W.-S."/>
            <person name="Park H."/>
            <person name="Jeong J."/>
            <person name="Song E.-S."/>
        </authorList>
    </citation>
    <scope>NUCLEOTIDE SEQUENCE [LARGE SCALE GENOMIC DNA]</scope>
    <source>
        <strain evidence="1">51987-8</strain>
    </source>
</reference>
<sequence>MSWLAPITFLDKSPMWVKYVDLPYPDLHSELAHLLHLIQTSSTRVLRLQELISIQTTVLWRRRTSHATLLRCHTHLFNELMVAREALLQKLILRAAYVAYVGRKHHQLNDIYAVTAGIRPDTLNAGNQDVGHV</sequence>
<evidence type="ECO:0000313" key="1">
    <source>
        <dbReference type="EMBL" id="RDB26676.1"/>
    </source>
</evidence>
<dbReference type="Proteomes" id="UP000076154">
    <property type="component" value="Unassembled WGS sequence"/>
</dbReference>
<protein>
    <submittedName>
        <fullName evidence="1">Uncharacterized protein</fullName>
    </submittedName>
</protein>
<organism evidence="1 2">
    <name type="scientific">Hypsizygus marmoreus</name>
    <name type="common">White beech mushroom</name>
    <name type="synonym">Agaricus marmoreus</name>
    <dbReference type="NCBI Taxonomy" id="39966"/>
    <lineage>
        <taxon>Eukaryota</taxon>
        <taxon>Fungi</taxon>
        <taxon>Dikarya</taxon>
        <taxon>Basidiomycota</taxon>
        <taxon>Agaricomycotina</taxon>
        <taxon>Agaricomycetes</taxon>
        <taxon>Agaricomycetidae</taxon>
        <taxon>Agaricales</taxon>
        <taxon>Tricholomatineae</taxon>
        <taxon>Lyophyllaceae</taxon>
        <taxon>Hypsizygus</taxon>
    </lineage>
</organism>
<name>A0A369K719_HYPMA</name>
<accession>A0A369K719</accession>
<gene>
    <name evidence="1" type="ORF">Hypma_005493</name>
</gene>
<dbReference type="EMBL" id="LUEZ02000024">
    <property type="protein sequence ID" value="RDB26676.1"/>
    <property type="molecule type" value="Genomic_DNA"/>
</dbReference>
<comment type="caution">
    <text evidence="1">The sequence shown here is derived from an EMBL/GenBank/DDBJ whole genome shotgun (WGS) entry which is preliminary data.</text>
</comment>
<keyword evidence="2" id="KW-1185">Reference proteome</keyword>
<dbReference type="AlphaFoldDB" id="A0A369K719"/>
<proteinExistence type="predicted"/>